<feature type="region of interest" description="Disordered" evidence="1">
    <location>
        <begin position="418"/>
        <end position="497"/>
    </location>
</feature>
<evidence type="ECO:0000256" key="1">
    <source>
        <dbReference type="SAM" id="MobiDB-lite"/>
    </source>
</evidence>
<evidence type="ECO:0000313" key="3">
    <source>
        <dbReference type="Proteomes" id="UP001159363"/>
    </source>
</evidence>
<feature type="compositionally biased region" description="Polar residues" evidence="1">
    <location>
        <begin position="488"/>
        <end position="497"/>
    </location>
</feature>
<reference evidence="2 3" key="1">
    <citation type="submission" date="2023-02" db="EMBL/GenBank/DDBJ databases">
        <title>LHISI_Scaffold_Assembly.</title>
        <authorList>
            <person name="Stuart O.P."/>
            <person name="Cleave R."/>
            <person name="Magrath M.J.L."/>
            <person name="Mikheyev A.S."/>
        </authorList>
    </citation>
    <scope>NUCLEOTIDE SEQUENCE [LARGE SCALE GENOMIC DNA]</scope>
    <source>
        <strain evidence="2">Daus_M_001</strain>
        <tissue evidence="2">Leg muscle</tissue>
    </source>
</reference>
<proteinExistence type="predicted"/>
<keyword evidence="3" id="KW-1185">Reference proteome</keyword>
<protein>
    <recommendedName>
        <fullName evidence="4">Transposase</fullName>
    </recommendedName>
</protein>
<dbReference type="EMBL" id="JARBHB010000009">
    <property type="protein sequence ID" value="KAJ8876053.1"/>
    <property type="molecule type" value="Genomic_DNA"/>
</dbReference>
<comment type="caution">
    <text evidence="2">The sequence shown here is derived from an EMBL/GenBank/DDBJ whole genome shotgun (WGS) entry which is preliminary data.</text>
</comment>
<sequence>MRRGGLRRQPVSPELLASSLNVSETLAGERRSVTPASIAAVGIHGIPRREADSHERIVPGIGEGDVGIRLWRGAATSVDLCFTAFGVGPLVFVRGNMYTEAYCNVLDNEMLPTLWRFYGMDPCYSQDDNARCHVSRATMQWYADNNVRRLDWPAQSPDLMDLGGTQEMARCDVGEAAGDSHPLPDLNPIEHLRDELDRQLRARQAQPKSIAQLMEWLQEEWRRIPVDVLQSLVESMPDRVAVVIAARGGTTRFERDIRTLFFIRTTPTSPLRDDMATCTHAKLSPLHIISTSSSLYDSFILRSPRSSELLAAPLAAVVGTTSDPRQLRLFCPTIGRRSSKRQRHVGGLVPDLHTGDASLISKREAHLPASLNIEFLIAYEDEARLVWSSAGMQGWVNREIPEKTRRPAASTGMIITYENPGATPRIEPDSPGEVSMEQRRNKGTGGKREIPEKTRLPAVSSGTISTCENPGATPPGNEPGSPRWEASGLTTTSPRPH</sequence>
<evidence type="ECO:0000313" key="2">
    <source>
        <dbReference type="EMBL" id="KAJ8876053.1"/>
    </source>
</evidence>
<name>A0ABQ9GVM5_9NEOP</name>
<dbReference type="InterPro" id="IPR036397">
    <property type="entry name" value="RNaseH_sf"/>
</dbReference>
<gene>
    <name evidence="2" type="ORF">PR048_023961</name>
</gene>
<organism evidence="2 3">
    <name type="scientific">Dryococelus australis</name>
    <dbReference type="NCBI Taxonomy" id="614101"/>
    <lineage>
        <taxon>Eukaryota</taxon>
        <taxon>Metazoa</taxon>
        <taxon>Ecdysozoa</taxon>
        <taxon>Arthropoda</taxon>
        <taxon>Hexapoda</taxon>
        <taxon>Insecta</taxon>
        <taxon>Pterygota</taxon>
        <taxon>Neoptera</taxon>
        <taxon>Polyneoptera</taxon>
        <taxon>Phasmatodea</taxon>
        <taxon>Verophasmatodea</taxon>
        <taxon>Anareolatae</taxon>
        <taxon>Phasmatidae</taxon>
        <taxon>Eurycanthinae</taxon>
        <taxon>Dryococelus</taxon>
    </lineage>
</organism>
<evidence type="ECO:0008006" key="4">
    <source>
        <dbReference type="Google" id="ProtNLM"/>
    </source>
</evidence>
<feature type="compositionally biased region" description="Basic and acidic residues" evidence="1">
    <location>
        <begin position="436"/>
        <end position="455"/>
    </location>
</feature>
<dbReference type="Gene3D" id="3.30.420.10">
    <property type="entry name" value="Ribonuclease H-like superfamily/Ribonuclease H"/>
    <property type="match status" value="2"/>
</dbReference>
<dbReference type="Proteomes" id="UP001159363">
    <property type="component" value="Chromosome 8"/>
</dbReference>
<accession>A0ABQ9GVM5</accession>